<reference evidence="4" key="1">
    <citation type="submission" date="2017-02" db="UniProtKB">
        <authorList>
            <consortium name="WormBaseParasite"/>
        </authorList>
    </citation>
    <scope>IDENTIFICATION</scope>
</reference>
<feature type="region of interest" description="Disordered" evidence="1">
    <location>
        <begin position="108"/>
        <end position="127"/>
    </location>
</feature>
<gene>
    <name evidence="2" type="ORF">EVEC_LOCUS948</name>
</gene>
<accession>A0A0N4UUZ7</accession>
<proteinExistence type="predicted"/>
<dbReference type="WBParaSite" id="EVEC_0000124001-mRNA-1">
    <property type="protein sequence ID" value="EVEC_0000124001-mRNA-1"/>
    <property type="gene ID" value="EVEC_0000124001"/>
</dbReference>
<evidence type="ECO:0000313" key="4">
    <source>
        <dbReference type="WBParaSite" id="EVEC_0000124001-mRNA-1"/>
    </source>
</evidence>
<organism evidence="4">
    <name type="scientific">Enterobius vermicularis</name>
    <name type="common">Human pinworm</name>
    <dbReference type="NCBI Taxonomy" id="51028"/>
    <lineage>
        <taxon>Eukaryota</taxon>
        <taxon>Metazoa</taxon>
        <taxon>Ecdysozoa</taxon>
        <taxon>Nematoda</taxon>
        <taxon>Chromadorea</taxon>
        <taxon>Rhabditida</taxon>
        <taxon>Spirurina</taxon>
        <taxon>Oxyuridomorpha</taxon>
        <taxon>Oxyuroidea</taxon>
        <taxon>Oxyuridae</taxon>
        <taxon>Enterobius</taxon>
    </lineage>
</organism>
<dbReference type="Proteomes" id="UP000274131">
    <property type="component" value="Unassembled WGS sequence"/>
</dbReference>
<sequence length="127" mass="14256">MVFGRKRSAQEYPCKGGFPAICAKLVSLPHEMTDEDGVIVKSIIVPVAVLNLVWAYNRRAYLTAALKKRTMKGSFAQDSLIIQRIKWTTCKADITQLGKRPYSHYSSFPSREVAPNSRDIGSKSYDN</sequence>
<keyword evidence="3" id="KW-1185">Reference proteome</keyword>
<dbReference type="AlphaFoldDB" id="A0A0N4UUZ7"/>
<reference evidence="2 3" key="2">
    <citation type="submission" date="2018-10" db="EMBL/GenBank/DDBJ databases">
        <authorList>
            <consortium name="Pathogen Informatics"/>
        </authorList>
    </citation>
    <scope>NUCLEOTIDE SEQUENCE [LARGE SCALE GENOMIC DNA]</scope>
</reference>
<dbReference type="EMBL" id="UXUI01007152">
    <property type="protein sequence ID" value="VDD85805.1"/>
    <property type="molecule type" value="Genomic_DNA"/>
</dbReference>
<protein>
    <submittedName>
        <fullName evidence="4">Transmembrane protein</fullName>
    </submittedName>
</protein>
<evidence type="ECO:0000313" key="2">
    <source>
        <dbReference type="EMBL" id="VDD85805.1"/>
    </source>
</evidence>
<evidence type="ECO:0000313" key="3">
    <source>
        <dbReference type="Proteomes" id="UP000274131"/>
    </source>
</evidence>
<name>A0A0N4UUZ7_ENTVE</name>
<evidence type="ECO:0000256" key="1">
    <source>
        <dbReference type="SAM" id="MobiDB-lite"/>
    </source>
</evidence>